<accession>A0A0A9ETF3</accession>
<organism evidence="1">
    <name type="scientific">Arundo donax</name>
    <name type="common">Giant reed</name>
    <name type="synonym">Donax arundinaceus</name>
    <dbReference type="NCBI Taxonomy" id="35708"/>
    <lineage>
        <taxon>Eukaryota</taxon>
        <taxon>Viridiplantae</taxon>
        <taxon>Streptophyta</taxon>
        <taxon>Embryophyta</taxon>
        <taxon>Tracheophyta</taxon>
        <taxon>Spermatophyta</taxon>
        <taxon>Magnoliopsida</taxon>
        <taxon>Liliopsida</taxon>
        <taxon>Poales</taxon>
        <taxon>Poaceae</taxon>
        <taxon>PACMAD clade</taxon>
        <taxon>Arundinoideae</taxon>
        <taxon>Arundineae</taxon>
        <taxon>Arundo</taxon>
    </lineage>
</organism>
<dbReference type="AlphaFoldDB" id="A0A0A9ETF3"/>
<reference evidence="1" key="2">
    <citation type="journal article" date="2015" name="Data Brief">
        <title>Shoot transcriptome of the giant reed, Arundo donax.</title>
        <authorList>
            <person name="Barrero R.A."/>
            <person name="Guerrero F.D."/>
            <person name="Moolhuijzen P."/>
            <person name="Goolsby J.A."/>
            <person name="Tidwell J."/>
            <person name="Bellgard S.E."/>
            <person name="Bellgard M.I."/>
        </authorList>
    </citation>
    <scope>NUCLEOTIDE SEQUENCE</scope>
    <source>
        <tissue evidence="1">Shoot tissue taken approximately 20 cm above the soil surface</tissue>
    </source>
</reference>
<proteinExistence type="predicted"/>
<evidence type="ECO:0000313" key="1">
    <source>
        <dbReference type="EMBL" id="JAE03387.1"/>
    </source>
</evidence>
<sequence>MTFSLKSSFFFFRREKQTAPKHGRSSTSGLKIKRKIPVKPMSFTCIGSATPSLVFISSMILGLASQFISSSMTIPDSLFSIIETPVNCGATVPRVSFENLSEAMITGLYCSRTGSTEVLISSDAA</sequence>
<reference evidence="1" key="1">
    <citation type="submission" date="2014-09" db="EMBL/GenBank/DDBJ databases">
        <authorList>
            <person name="Magalhaes I.L.F."/>
            <person name="Oliveira U."/>
            <person name="Santos F.R."/>
            <person name="Vidigal T.H.D.A."/>
            <person name="Brescovit A.D."/>
            <person name="Santos A.J."/>
        </authorList>
    </citation>
    <scope>NUCLEOTIDE SEQUENCE</scope>
    <source>
        <tissue evidence="1">Shoot tissue taken approximately 20 cm above the soil surface</tissue>
    </source>
</reference>
<protein>
    <submittedName>
        <fullName evidence="1">Uncharacterized protein</fullName>
    </submittedName>
</protein>
<name>A0A0A9ETF3_ARUDO</name>
<dbReference type="EMBL" id="GBRH01194509">
    <property type="protein sequence ID" value="JAE03387.1"/>
    <property type="molecule type" value="Transcribed_RNA"/>
</dbReference>